<keyword evidence="3" id="KW-1185">Reference proteome</keyword>
<reference evidence="2 3" key="1">
    <citation type="journal article" date="2019" name="Int. J. Syst. Evol. Microbiol.">
        <title>The Global Catalogue of Microorganisms (GCM) 10K type strain sequencing project: providing services to taxonomists for standard genome sequencing and annotation.</title>
        <authorList>
            <consortium name="The Broad Institute Genomics Platform"/>
            <consortium name="The Broad Institute Genome Sequencing Center for Infectious Disease"/>
            <person name="Wu L."/>
            <person name="Ma J."/>
        </authorList>
    </citation>
    <scope>NUCLEOTIDE SEQUENCE [LARGE SCALE GENOMIC DNA]</scope>
    <source>
        <strain evidence="2 3">JCM 14560</strain>
    </source>
</reference>
<accession>A0ABN2ZZL8</accession>
<dbReference type="EMBL" id="BAAANT010000030">
    <property type="protein sequence ID" value="GAA2150872.1"/>
    <property type="molecule type" value="Genomic_DNA"/>
</dbReference>
<organism evidence="2 3">
    <name type="scientific">Kitasatospora kazusensis</name>
    <dbReference type="NCBI Taxonomy" id="407974"/>
    <lineage>
        <taxon>Bacteria</taxon>
        <taxon>Bacillati</taxon>
        <taxon>Actinomycetota</taxon>
        <taxon>Actinomycetes</taxon>
        <taxon>Kitasatosporales</taxon>
        <taxon>Streptomycetaceae</taxon>
        <taxon>Kitasatospora</taxon>
    </lineage>
</organism>
<evidence type="ECO:0000256" key="1">
    <source>
        <dbReference type="SAM" id="MobiDB-lite"/>
    </source>
</evidence>
<sequence length="62" mass="6766">MRDGHPHHSRPGAEPERLLGDHPTEPGVGQYLPVADDRRAVRISPDNSHERVNQVGGDAIVP</sequence>
<gene>
    <name evidence="2" type="ORF">GCM10009760_45630</name>
</gene>
<proteinExistence type="predicted"/>
<evidence type="ECO:0000313" key="3">
    <source>
        <dbReference type="Proteomes" id="UP001422759"/>
    </source>
</evidence>
<feature type="compositionally biased region" description="Basic and acidic residues" evidence="1">
    <location>
        <begin position="1"/>
        <end position="24"/>
    </location>
</feature>
<protein>
    <submittedName>
        <fullName evidence="2">Uncharacterized protein</fullName>
    </submittedName>
</protein>
<comment type="caution">
    <text evidence="2">The sequence shown here is derived from an EMBL/GenBank/DDBJ whole genome shotgun (WGS) entry which is preliminary data.</text>
</comment>
<dbReference type="Proteomes" id="UP001422759">
    <property type="component" value="Unassembled WGS sequence"/>
</dbReference>
<feature type="region of interest" description="Disordered" evidence="1">
    <location>
        <begin position="1"/>
        <end position="62"/>
    </location>
</feature>
<name>A0ABN2ZZL8_9ACTN</name>
<evidence type="ECO:0000313" key="2">
    <source>
        <dbReference type="EMBL" id="GAA2150872.1"/>
    </source>
</evidence>